<protein>
    <submittedName>
        <fullName evidence="1">Uncharacterized protein</fullName>
    </submittedName>
</protein>
<sequence>MRGLKKSNAKMSIQCHSGSGSCGLRNNSSRAAVWYQVSSSDLESRLVYSIEGSEEVEQPSMGMIISRLFGWRRRRVVEHAVPGMYMHDDIETGQESVDVQTIQRPVVPLRRTRSATDMTIHTRRRSPIGGLFEIRRAASSMPTLSPSACTLPPGIEHGIVSVTYQLPFKLCCSMVESSSHGIATTCSF</sequence>
<proteinExistence type="predicted"/>
<name>A0ABP1RKJ1_9HEXA</name>
<dbReference type="Proteomes" id="UP001642540">
    <property type="component" value="Unassembled WGS sequence"/>
</dbReference>
<organism evidence="1 2">
    <name type="scientific">Orchesella dallaii</name>
    <dbReference type="NCBI Taxonomy" id="48710"/>
    <lineage>
        <taxon>Eukaryota</taxon>
        <taxon>Metazoa</taxon>
        <taxon>Ecdysozoa</taxon>
        <taxon>Arthropoda</taxon>
        <taxon>Hexapoda</taxon>
        <taxon>Collembola</taxon>
        <taxon>Entomobryomorpha</taxon>
        <taxon>Entomobryoidea</taxon>
        <taxon>Orchesellidae</taxon>
        <taxon>Orchesellinae</taxon>
        <taxon>Orchesella</taxon>
    </lineage>
</organism>
<comment type="caution">
    <text evidence="1">The sequence shown here is derived from an EMBL/GenBank/DDBJ whole genome shotgun (WGS) entry which is preliminary data.</text>
</comment>
<keyword evidence="2" id="KW-1185">Reference proteome</keyword>
<evidence type="ECO:0000313" key="2">
    <source>
        <dbReference type="Proteomes" id="UP001642540"/>
    </source>
</evidence>
<dbReference type="EMBL" id="CAXLJM020000078">
    <property type="protein sequence ID" value="CAL8129499.1"/>
    <property type="molecule type" value="Genomic_DNA"/>
</dbReference>
<reference evidence="1 2" key="1">
    <citation type="submission" date="2024-08" db="EMBL/GenBank/DDBJ databases">
        <authorList>
            <person name="Cucini C."/>
            <person name="Frati F."/>
        </authorList>
    </citation>
    <scope>NUCLEOTIDE SEQUENCE [LARGE SCALE GENOMIC DNA]</scope>
</reference>
<evidence type="ECO:0000313" key="1">
    <source>
        <dbReference type="EMBL" id="CAL8129499.1"/>
    </source>
</evidence>
<gene>
    <name evidence="1" type="ORF">ODALV1_LOCUS23231</name>
</gene>
<accession>A0ABP1RKJ1</accession>
<dbReference type="PROSITE" id="PS51257">
    <property type="entry name" value="PROKAR_LIPOPROTEIN"/>
    <property type="match status" value="1"/>
</dbReference>